<evidence type="ECO:0000313" key="2">
    <source>
        <dbReference type="Proteomes" id="UP000308836"/>
    </source>
</evidence>
<accession>A0AC61R8F4</accession>
<organism evidence="1 2">
    <name type="scientific">Dubosiella muris</name>
    <dbReference type="NCBI Taxonomy" id="3038133"/>
    <lineage>
        <taxon>Bacteria</taxon>
        <taxon>Bacillati</taxon>
        <taxon>Bacillota</taxon>
        <taxon>Erysipelotrichia</taxon>
        <taxon>Erysipelotrichales</taxon>
        <taxon>Erysipelotrichaceae</taxon>
        <taxon>Dubosiella</taxon>
    </lineage>
</organism>
<dbReference type="Proteomes" id="UP000308836">
    <property type="component" value="Unassembled WGS sequence"/>
</dbReference>
<dbReference type="EMBL" id="SRYG01000008">
    <property type="protein sequence ID" value="TGY66240.1"/>
    <property type="molecule type" value="Genomic_DNA"/>
</dbReference>
<reference evidence="1" key="1">
    <citation type="submission" date="2019-04" db="EMBL/GenBank/DDBJ databases">
        <title>Microbes associate with the intestines of laboratory mice.</title>
        <authorList>
            <person name="Navarre W."/>
            <person name="Wong E."/>
            <person name="Huang K."/>
            <person name="Tropini C."/>
            <person name="Ng K."/>
            <person name="Yu B."/>
        </authorList>
    </citation>
    <scope>NUCLEOTIDE SEQUENCE</scope>
    <source>
        <strain evidence="1">NM09_H32</strain>
    </source>
</reference>
<keyword evidence="2" id="KW-1185">Reference proteome</keyword>
<proteinExistence type="predicted"/>
<comment type="caution">
    <text evidence="1">The sequence shown here is derived from an EMBL/GenBank/DDBJ whole genome shotgun (WGS) entry which is preliminary data.</text>
</comment>
<sequence length="404" mass="46365">MSDRFEFSKTLCVTRHSQVDEVVDCKTGVLYVRKTLLDPKDPILRRQFMLEIEILASAFSPYAPHLVDVNESFGSLCLVEQHIPGIPLDQWLASRPSKKRRLRLVFALLDQIESLHALGFLYIDYKPANILVQDDQPHLIDFNACVPLHASTIYLSSVPIHPKQDAFEIADDLRLLHPLLRRLVSIGKHPKSSIPSLRRALRRSRLKVAAYILSVFLAAFAGLASGAPLEPTVLEAYKNKQETLYSLVEKEKLDDAFWSDEKNVLFLVRETIRADDPGLSRAVFETIPPATKTRYEDEILLLEWSGMLYENLTTEKMERLVDKTSHPRHAALLLDICIQNEIYLSISRQQRMYALLAEHDPQRIVEYALFLKSRAILEIEAIEPYVDFQDPALRPLLEIWRTNT</sequence>
<evidence type="ECO:0000313" key="1">
    <source>
        <dbReference type="EMBL" id="TGY66240.1"/>
    </source>
</evidence>
<gene>
    <name evidence="1" type="ORF">E5336_05180</name>
</gene>
<name>A0AC61R8F4_9FIRM</name>
<protein>
    <submittedName>
        <fullName evidence="1">Uncharacterized protein</fullName>
    </submittedName>
</protein>